<dbReference type="PANTHER" id="PTHR11851">
    <property type="entry name" value="METALLOPROTEASE"/>
    <property type="match status" value="1"/>
</dbReference>
<dbReference type="Proteomes" id="UP000295310">
    <property type="component" value="Unassembled WGS sequence"/>
</dbReference>
<name>A0A4R6BDH0_9STAP</name>
<dbReference type="InterPro" id="IPR011249">
    <property type="entry name" value="Metalloenz_LuxS/M16"/>
</dbReference>
<evidence type="ECO:0000256" key="2">
    <source>
        <dbReference type="RuleBase" id="RU004447"/>
    </source>
</evidence>
<dbReference type="InterPro" id="IPR011765">
    <property type="entry name" value="Pept_M16_N"/>
</dbReference>
<dbReference type="PANTHER" id="PTHR11851:SF49">
    <property type="entry name" value="MITOCHONDRIAL-PROCESSING PEPTIDASE SUBUNIT ALPHA"/>
    <property type="match status" value="1"/>
</dbReference>
<organism evidence="5 6">
    <name type="scientific">Macrococcus brunensis</name>
    <dbReference type="NCBI Taxonomy" id="198483"/>
    <lineage>
        <taxon>Bacteria</taxon>
        <taxon>Bacillati</taxon>
        <taxon>Bacillota</taxon>
        <taxon>Bacilli</taxon>
        <taxon>Bacillales</taxon>
        <taxon>Staphylococcaceae</taxon>
        <taxon>Macrococcus</taxon>
    </lineage>
</organism>
<evidence type="ECO:0000313" key="5">
    <source>
        <dbReference type="EMBL" id="TDL97779.1"/>
    </source>
</evidence>
<feature type="domain" description="Peptidase M16 N-terminal" evidence="3">
    <location>
        <begin position="20"/>
        <end position="159"/>
    </location>
</feature>
<dbReference type="Pfam" id="PF00675">
    <property type="entry name" value="Peptidase_M16"/>
    <property type="match status" value="1"/>
</dbReference>
<dbReference type="PROSITE" id="PS00143">
    <property type="entry name" value="INSULINASE"/>
    <property type="match status" value="1"/>
</dbReference>
<evidence type="ECO:0000313" key="6">
    <source>
        <dbReference type="Proteomes" id="UP000295310"/>
    </source>
</evidence>
<evidence type="ECO:0000259" key="4">
    <source>
        <dbReference type="Pfam" id="PF05193"/>
    </source>
</evidence>
<feature type="domain" description="Peptidase M16 C-terminal" evidence="4">
    <location>
        <begin position="169"/>
        <end position="315"/>
    </location>
</feature>
<accession>A0A4R6BDH0</accession>
<reference evidence="5 6" key="1">
    <citation type="submission" date="2019-01" db="EMBL/GenBank/DDBJ databases">
        <title>Draft genome sequences of the type strains of six Macrococcus species.</title>
        <authorList>
            <person name="Mazhar S."/>
            <person name="Altermann E."/>
            <person name="Hill C."/>
            <person name="Mcauliffe O."/>
        </authorList>
    </citation>
    <scope>NUCLEOTIDE SEQUENCE [LARGE SCALE GENOMIC DNA]</scope>
    <source>
        <strain evidence="5 6">CCM4811</strain>
    </source>
</reference>
<dbReference type="AlphaFoldDB" id="A0A4R6BDH0"/>
<dbReference type="GO" id="GO:0004222">
    <property type="term" value="F:metalloendopeptidase activity"/>
    <property type="evidence" value="ECO:0007669"/>
    <property type="project" value="InterPro"/>
</dbReference>
<comment type="caution">
    <text evidence="5">The sequence shown here is derived from an EMBL/GenBank/DDBJ whole genome shotgun (WGS) entry which is preliminary data.</text>
</comment>
<evidence type="ECO:0000256" key="1">
    <source>
        <dbReference type="ARBA" id="ARBA00007261"/>
    </source>
</evidence>
<sequence length="393" mass="45425">MQSFLIERGPYLNKDLTITTRLSPHETVHIAVYIKAGTNHEEGYPAGIAHFVEHMLFKGTKKFTAKAFSEEIDAIGGDVNAYTTKEYTCYSVKTLKRFEHRAVLLLQEMLTEAEFPAEEIEREKQVILEEIKMTEDDPEDYIYDLMQEKTFSDSYRSPILGYRASLNEMNRDNLIRFYQSYYTTDNIIISYVGQQPEIIQTLKIFDQPSIKTKPAFSFKPVSLTMDRSLEQSHFLIGFEAVGYHHPLYDAFSLFSSYFGESMSSPLFRRLREELSLCYNVYSSLESFIDGGLFTIYIGCDEQNVPAAEEEIIKLLTAPLTHVNLTKAQDYLITSAYMDNDYEGHIMARDGRSLMYYDRLITLEEFESRIRAVTLEEIAQVQEMLKAPAKILFK</sequence>
<dbReference type="SUPFAM" id="SSF63411">
    <property type="entry name" value="LuxS/MPP-like metallohydrolase"/>
    <property type="match status" value="2"/>
</dbReference>
<gene>
    <name evidence="5" type="ORF">ERX27_06795</name>
</gene>
<dbReference type="InterPro" id="IPR007863">
    <property type="entry name" value="Peptidase_M16_C"/>
</dbReference>
<protein>
    <submittedName>
        <fullName evidence="5">Insulinase family protein</fullName>
    </submittedName>
</protein>
<comment type="similarity">
    <text evidence="1 2">Belongs to the peptidase M16 family.</text>
</comment>
<dbReference type="InterPro" id="IPR050361">
    <property type="entry name" value="MPP/UQCRC_Complex"/>
</dbReference>
<dbReference type="InterPro" id="IPR001431">
    <property type="entry name" value="Pept_M16_Zn_BS"/>
</dbReference>
<dbReference type="EMBL" id="SCWA01000010">
    <property type="protein sequence ID" value="TDL97779.1"/>
    <property type="molecule type" value="Genomic_DNA"/>
</dbReference>
<dbReference type="Gene3D" id="3.30.830.10">
    <property type="entry name" value="Metalloenzyme, LuxS/M16 peptidase-like"/>
    <property type="match status" value="2"/>
</dbReference>
<dbReference type="GO" id="GO:0046872">
    <property type="term" value="F:metal ion binding"/>
    <property type="evidence" value="ECO:0007669"/>
    <property type="project" value="InterPro"/>
</dbReference>
<evidence type="ECO:0000259" key="3">
    <source>
        <dbReference type="Pfam" id="PF00675"/>
    </source>
</evidence>
<dbReference type="Pfam" id="PF05193">
    <property type="entry name" value="Peptidase_M16_C"/>
    <property type="match status" value="1"/>
</dbReference>
<proteinExistence type="inferred from homology"/>
<dbReference type="GO" id="GO:0006508">
    <property type="term" value="P:proteolysis"/>
    <property type="evidence" value="ECO:0007669"/>
    <property type="project" value="InterPro"/>
</dbReference>
<dbReference type="OrthoDB" id="9811314at2"/>
<keyword evidence="6" id="KW-1185">Reference proteome</keyword>